<dbReference type="InterPro" id="IPR016181">
    <property type="entry name" value="Acyl_CoA_acyltransferase"/>
</dbReference>
<dbReference type="KEGG" id="gsl:Gasu_56840"/>
<protein>
    <submittedName>
        <fullName evidence="1">Uncharacterized protein</fullName>
    </submittedName>
</protein>
<dbReference type="OMA" id="EYRIVEH"/>
<organism evidence="1 2">
    <name type="scientific">Galdieria sulphuraria</name>
    <name type="common">Red alga</name>
    <dbReference type="NCBI Taxonomy" id="130081"/>
    <lineage>
        <taxon>Eukaryota</taxon>
        <taxon>Rhodophyta</taxon>
        <taxon>Bangiophyceae</taxon>
        <taxon>Galdieriales</taxon>
        <taxon>Galdieriaceae</taxon>
        <taxon>Galdieria</taxon>
    </lineage>
</organism>
<accession>M2VU01</accession>
<dbReference type="RefSeq" id="XP_005703196.1">
    <property type="nucleotide sequence ID" value="XM_005703139.1"/>
</dbReference>
<dbReference type="Proteomes" id="UP000030680">
    <property type="component" value="Unassembled WGS sequence"/>
</dbReference>
<dbReference type="EMBL" id="KB454544">
    <property type="protein sequence ID" value="EME26676.1"/>
    <property type="molecule type" value="Genomic_DNA"/>
</dbReference>
<proteinExistence type="predicted"/>
<dbReference type="PANTHER" id="PTHR42791:SF1">
    <property type="entry name" value="N-ACETYLTRANSFERASE DOMAIN-CONTAINING PROTEIN"/>
    <property type="match status" value="1"/>
</dbReference>
<evidence type="ECO:0000313" key="1">
    <source>
        <dbReference type="EMBL" id="EME26676.1"/>
    </source>
</evidence>
<dbReference type="AlphaFoldDB" id="M2VU01"/>
<dbReference type="InterPro" id="IPR052523">
    <property type="entry name" value="Trichothecene_AcTrans"/>
</dbReference>
<dbReference type="OrthoDB" id="410198at2759"/>
<gene>
    <name evidence="1" type="ORF">Gasu_56840</name>
</gene>
<dbReference type="PANTHER" id="PTHR42791">
    <property type="entry name" value="GNAT FAMILY ACETYLTRANSFERASE"/>
    <property type="match status" value="1"/>
</dbReference>
<name>M2VU01_GALSU</name>
<dbReference type="Gramene" id="EME26676">
    <property type="protein sequence ID" value="EME26676"/>
    <property type="gene ID" value="Gasu_56840"/>
</dbReference>
<reference evidence="2" key="1">
    <citation type="journal article" date="2013" name="Science">
        <title>Gene transfer from bacteria and archaea facilitated evolution of an extremophilic eukaryote.</title>
        <authorList>
            <person name="Schonknecht G."/>
            <person name="Chen W.H."/>
            <person name="Ternes C.M."/>
            <person name="Barbier G.G."/>
            <person name="Shrestha R.P."/>
            <person name="Stanke M."/>
            <person name="Brautigam A."/>
            <person name="Baker B.J."/>
            <person name="Banfield J.F."/>
            <person name="Garavito R.M."/>
            <person name="Carr K."/>
            <person name="Wilkerson C."/>
            <person name="Rensing S.A."/>
            <person name="Gagneul D."/>
            <person name="Dickenson N.E."/>
            <person name="Oesterhelt C."/>
            <person name="Lercher M.J."/>
            <person name="Weber A.P."/>
        </authorList>
    </citation>
    <scope>NUCLEOTIDE SEQUENCE [LARGE SCALE GENOMIC DNA]</scope>
    <source>
        <strain evidence="2">074W</strain>
    </source>
</reference>
<sequence>MILREKIAAEGVALIELEDYCLQSGNKVKSQEEAAKVIQSAFLNDPGMWWMATGHTKDNIAQQEIEQLKVAQFLSFLSEWEIFLCNRKGFVLLAIELETQEIVGVCCVAAPRGEESYLDYVVGLLTIKSTFWGLFSMQQRRAQAFGAWQKESRRRALENSLPILLSMIGVRPDFHGRGVGKALLQTLNKVSDDLKTPIYLETSVARNAELYMHFEYRIVEHLKRPVKVGNNENSWDCLIPMIRLPYS</sequence>
<dbReference type="Gene3D" id="3.40.630.30">
    <property type="match status" value="1"/>
</dbReference>
<keyword evidence="2" id="KW-1185">Reference proteome</keyword>
<dbReference type="GeneID" id="17085636"/>
<evidence type="ECO:0000313" key="2">
    <source>
        <dbReference type="Proteomes" id="UP000030680"/>
    </source>
</evidence>
<dbReference type="SUPFAM" id="SSF55729">
    <property type="entry name" value="Acyl-CoA N-acyltransferases (Nat)"/>
    <property type="match status" value="1"/>
</dbReference>